<gene>
    <name evidence="1" type="ORF">NE237_002686</name>
</gene>
<protein>
    <submittedName>
        <fullName evidence="1">Uncharacterized protein</fullName>
    </submittedName>
</protein>
<dbReference type="EMBL" id="JAMYWD010000538">
    <property type="protein sequence ID" value="KAJ4949734.1"/>
    <property type="molecule type" value="Genomic_DNA"/>
</dbReference>
<dbReference type="AlphaFoldDB" id="A0A9Q0GQ69"/>
<comment type="caution">
    <text evidence="1">The sequence shown here is derived from an EMBL/GenBank/DDBJ whole genome shotgun (WGS) entry which is preliminary data.</text>
</comment>
<keyword evidence="2" id="KW-1185">Reference proteome</keyword>
<dbReference type="Proteomes" id="UP001141806">
    <property type="component" value="Unassembled WGS sequence"/>
</dbReference>
<evidence type="ECO:0000313" key="2">
    <source>
        <dbReference type="Proteomes" id="UP001141806"/>
    </source>
</evidence>
<accession>A0A9Q0GQ69</accession>
<name>A0A9Q0GQ69_9MAGN</name>
<proteinExistence type="predicted"/>
<reference evidence="1" key="1">
    <citation type="journal article" date="2023" name="Plant J.">
        <title>The genome of the king protea, Protea cynaroides.</title>
        <authorList>
            <person name="Chang J."/>
            <person name="Duong T.A."/>
            <person name="Schoeman C."/>
            <person name="Ma X."/>
            <person name="Roodt D."/>
            <person name="Barker N."/>
            <person name="Li Z."/>
            <person name="Van de Peer Y."/>
            <person name="Mizrachi E."/>
        </authorList>
    </citation>
    <scope>NUCLEOTIDE SEQUENCE</scope>
    <source>
        <tissue evidence="1">Young leaves</tissue>
    </source>
</reference>
<sequence length="153" mass="16631">MLVNRVGSFPRNCGFFDSLPKSRLEDHACASTFSKASNSLIFCNTRLNEAPLRQEKIERSGGGAGVRRREKSLGKSTFIEKRGISSVLSPILDKRAPVLSFAEVVKKGSLSSVPCAANSKEGAEKEKFWIAKPRAPSYSIGDSKTIPSKQVAK</sequence>
<organism evidence="1 2">
    <name type="scientific">Protea cynaroides</name>
    <dbReference type="NCBI Taxonomy" id="273540"/>
    <lineage>
        <taxon>Eukaryota</taxon>
        <taxon>Viridiplantae</taxon>
        <taxon>Streptophyta</taxon>
        <taxon>Embryophyta</taxon>
        <taxon>Tracheophyta</taxon>
        <taxon>Spermatophyta</taxon>
        <taxon>Magnoliopsida</taxon>
        <taxon>Proteales</taxon>
        <taxon>Proteaceae</taxon>
        <taxon>Protea</taxon>
    </lineage>
</organism>
<evidence type="ECO:0000313" key="1">
    <source>
        <dbReference type="EMBL" id="KAJ4949734.1"/>
    </source>
</evidence>